<comment type="caution">
    <text evidence="6">The sequence shown here is derived from an EMBL/GenBank/DDBJ whole genome shotgun (WGS) entry which is preliminary data.</text>
</comment>
<gene>
    <name evidence="6" type="ORF">OUO13_18765</name>
</gene>
<proteinExistence type="predicted"/>
<dbReference type="GO" id="GO:0003677">
    <property type="term" value="F:DNA binding"/>
    <property type="evidence" value="ECO:0007669"/>
    <property type="project" value="UniProtKB-UniRule"/>
</dbReference>
<evidence type="ECO:0000256" key="1">
    <source>
        <dbReference type="ARBA" id="ARBA00023015"/>
    </source>
</evidence>
<protein>
    <submittedName>
        <fullName evidence="6">Helix-turn-helix domain containing protein</fullName>
    </submittedName>
</protein>
<dbReference type="Gene3D" id="1.10.10.60">
    <property type="entry name" value="Homeodomain-like"/>
    <property type="match status" value="1"/>
</dbReference>
<evidence type="ECO:0000313" key="6">
    <source>
        <dbReference type="EMBL" id="MCY0967225.1"/>
    </source>
</evidence>
<dbReference type="Proteomes" id="UP001150830">
    <property type="component" value="Unassembled WGS sequence"/>
</dbReference>
<dbReference type="RefSeq" id="WP_283175428.1">
    <property type="nucleotide sequence ID" value="NZ_JAPNOA010000059.1"/>
</dbReference>
<accession>A0A9X3EIA5</accession>
<keyword evidence="1" id="KW-0805">Transcription regulation</keyword>
<reference evidence="6" key="1">
    <citation type="submission" date="2022-11" db="EMBL/GenBank/DDBJ databases">
        <title>Parathalassolutuus dongxingensis gen. nov., sp. nov., a novel member of family Oceanospirillaceae isolated from a coastal shrimp pond in Guangxi, China.</title>
        <authorList>
            <person name="Chen H."/>
        </authorList>
    </citation>
    <scope>NUCLEOTIDE SEQUENCE</scope>
    <source>
        <strain evidence="6">G-43</strain>
    </source>
</reference>
<keyword evidence="2 4" id="KW-0238">DNA-binding</keyword>
<dbReference type="AlphaFoldDB" id="A0A9X3EIA5"/>
<dbReference type="PRINTS" id="PR00455">
    <property type="entry name" value="HTHTETR"/>
</dbReference>
<dbReference type="SUPFAM" id="SSF46689">
    <property type="entry name" value="Homeodomain-like"/>
    <property type="match status" value="1"/>
</dbReference>
<keyword evidence="3" id="KW-0804">Transcription</keyword>
<dbReference type="SUPFAM" id="SSF48498">
    <property type="entry name" value="Tetracyclin repressor-like, C-terminal domain"/>
    <property type="match status" value="1"/>
</dbReference>
<evidence type="ECO:0000259" key="5">
    <source>
        <dbReference type="PROSITE" id="PS50977"/>
    </source>
</evidence>
<feature type="DNA-binding region" description="H-T-H motif" evidence="4">
    <location>
        <begin position="32"/>
        <end position="51"/>
    </location>
</feature>
<dbReference type="InterPro" id="IPR001647">
    <property type="entry name" value="HTH_TetR"/>
</dbReference>
<feature type="domain" description="HTH tetR-type" evidence="5">
    <location>
        <begin position="9"/>
        <end position="69"/>
    </location>
</feature>
<evidence type="ECO:0000256" key="2">
    <source>
        <dbReference type="ARBA" id="ARBA00023125"/>
    </source>
</evidence>
<name>A0A9X3EIA5_9GAMM</name>
<sequence>MAWHPDHKQHSRKRILNAAATLFARKGFDNTGINDIMEEAGMTRGAFYHHFSSKRELYQESLRNAAINRFRQALQDPDDLQSGVDLKRLIETYLDPSHPLGIDGGCPMAFLVTDIAQRDETIRSTYTGLLQGMLHRVQAATGSDQQAVLRQLVLMIGGVAIARAVNNDELRLQLLDACKQGLLPTQE</sequence>
<evidence type="ECO:0000256" key="4">
    <source>
        <dbReference type="PROSITE-ProRule" id="PRU00335"/>
    </source>
</evidence>
<organism evidence="6 7">
    <name type="scientific">Parathalassolituus penaei</name>
    <dbReference type="NCBI Taxonomy" id="2997323"/>
    <lineage>
        <taxon>Bacteria</taxon>
        <taxon>Pseudomonadati</taxon>
        <taxon>Pseudomonadota</taxon>
        <taxon>Gammaproteobacteria</taxon>
        <taxon>Oceanospirillales</taxon>
        <taxon>Oceanospirillaceae</taxon>
        <taxon>Parathalassolituus</taxon>
    </lineage>
</organism>
<evidence type="ECO:0000313" key="7">
    <source>
        <dbReference type="Proteomes" id="UP001150830"/>
    </source>
</evidence>
<dbReference type="PANTHER" id="PTHR47506">
    <property type="entry name" value="TRANSCRIPTIONAL REGULATORY PROTEIN"/>
    <property type="match status" value="1"/>
</dbReference>
<dbReference type="InterPro" id="IPR009057">
    <property type="entry name" value="Homeodomain-like_sf"/>
</dbReference>
<keyword evidence="7" id="KW-1185">Reference proteome</keyword>
<dbReference type="Pfam" id="PF00440">
    <property type="entry name" value="TetR_N"/>
    <property type="match status" value="1"/>
</dbReference>
<dbReference type="PROSITE" id="PS50977">
    <property type="entry name" value="HTH_TETR_2"/>
    <property type="match status" value="1"/>
</dbReference>
<dbReference type="InterPro" id="IPR036271">
    <property type="entry name" value="Tet_transcr_reg_TetR-rel_C_sf"/>
</dbReference>
<dbReference type="Gene3D" id="1.10.357.10">
    <property type="entry name" value="Tetracycline Repressor, domain 2"/>
    <property type="match status" value="1"/>
</dbReference>
<dbReference type="PANTHER" id="PTHR47506:SF7">
    <property type="entry name" value="TRANSCRIPTIONAL REGULATORY PROTEIN"/>
    <property type="match status" value="1"/>
</dbReference>
<dbReference type="EMBL" id="JAPNOA010000059">
    <property type="protein sequence ID" value="MCY0967225.1"/>
    <property type="molecule type" value="Genomic_DNA"/>
</dbReference>
<evidence type="ECO:0000256" key="3">
    <source>
        <dbReference type="ARBA" id="ARBA00023163"/>
    </source>
</evidence>